<protein>
    <submittedName>
        <fullName evidence="1">Uncharacterized protein</fullName>
    </submittedName>
</protein>
<keyword evidence="2" id="KW-1185">Reference proteome</keyword>
<evidence type="ECO:0000313" key="2">
    <source>
        <dbReference type="Proteomes" id="UP000018888"/>
    </source>
</evidence>
<gene>
    <name evidence="1" type="ORF">GLOIN_2v1520677</name>
</gene>
<accession>A0A2P4QQT4</accession>
<comment type="caution">
    <text evidence="1">The sequence shown here is derived from an EMBL/GenBank/DDBJ whole genome shotgun (WGS) entry which is preliminary data.</text>
</comment>
<feature type="non-terminal residue" evidence="1">
    <location>
        <position position="1"/>
    </location>
</feature>
<sequence length="56" mass="6766">ILSEELEKFFINWKNRTSQKSLSFIIEGYNLEMTNEIKKVIEKYKKFGTVKECEIF</sequence>
<dbReference type="AlphaFoldDB" id="A0A2P4QQT4"/>
<dbReference type="Proteomes" id="UP000018888">
    <property type="component" value="Unassembled WGS sequence"/>
</dbReference>
<proteinExistence type="predicted"/>
<dbReference type="EMBL" id="AUPC02000020">
    <property type="protein sequence ID" value="POG80017.1"/>
    <property type="molecule type" value="Genomic_DNA"/>
</dbReference>
<reference evidence="1 2" key="1">
    <citation type="journal article" date="2013" name="Proc. Natl. Acad. Sci. U.S.A.">
        <title>Genome of an arbuscular mycorrhizal fungus provides insight into the oldest plant symbiosis.</title>
        <authorList>
            <person name="Tisserant E."/>
            <person name="Malbreil M."/>
            <person name="Kuo A."/>
            <person name="Kohler A."/>
            <person name="Symeonidi A."/>
            <person name="Balestrini R."/>
            <person name="Charron P."/>
            <person name="Duensing N."/>
            <person name="Frei Dit Frey N."/>
            <person name="Gianinazzi-Pearson V."/>
            <person name="Gilbert L.B."/>
            <person name="Handa Y."/>
            <person name="Herr J.R."/>
            <person name="Hijri M."/>
            <person name="Koul R."/>
            <person name="Kawaguchi M."/>
            <person name="Krajinski F."/>
            <person name="Lammers P.J."/>
            <person name="Masclaux F.G."/>
            <person name="Murat C."/>
            <person name="Morin E."/>
            <person name="Ndikumana S."/>
            <person name="Pagni M."/>
            <person name="Petitpierre D."/>
            <person name="Requena N."/>
            <person name="Rosikiewicz P."/>
            <person name="Riley R."/>
            <person name="Saito K."/>
            <person name="San Clemente H."/>
            <person name="Shapiro H."/>
            <person name="van Tuinen D."/>
            <person name="Becard G."/>
            <person name="Bonfante P."/>
            <person name="Paszkowski U."/>
            <person name="Shachar-Hill Y.Y."/>
            <person name="Tuskan G.A."/>
            <person name="Young P.W."/>
            <person name="Sanders I.R."/>
            <person name="Henrissat B."/>
            <person name="Rensing S.A."/>
            <person name="Grigoriev I.V."/>
            <person name="Corradi N."/>
            <person name="Roux C."/>
            <person name="Martin F."/>
        </authorList>
    </citation>
    <scope>NUCLEOTIDE SEQUENCE [LARGE SCALE GENOMIC DNA]</scope>
    <source>
        <strain evidence="1 2">DAOM 197198</strain>
    </source>
</reference>
<evidence type="ECO:0000313" key="1">
    <source>
        <dbReference type="EMBL" id="POG80017.1"/>
    </source>
</evidence>
<organism evidence="1 2">
    <name type="scientific">Rhizophagus irregularis (strain DAOM 181602 / DAOM 197198 / MUCL 43194)</name>
    <name type="common">Arbuscular mycorrhizal fungus</name>
    <name type="synonym">Glomus intraradices</name>
    <dbReference type="NCBI Taxonomy" id="747089"/>
    <lineage>
        <taxon>Eukaryota</taxon>
        <taxon>Fungi</taxon>
        <taxon>Fungi incertae sedis</taxon>
        <taxon>Mucoromycota</taxon>
        <taxon>Glomeromycotina</taxon>
        <taxon>Glomeromycetes</taxon>
        <taxon>Glomerales</taxon>
        <taxon>Glomeraceae</taxon>
        <taxon>Rhizophagus</taxon>
    </lineage>
</organism>
<reference evidence="1 2" key="2">
    <citation type="journal article" date="2018" name="New Phytol.">
        <title>High intraspecific genome diversity in the model arbuscular mycorrhizal symbiont Rhizophagus irregularis.</title>
        <authorList>
            <person name="Chen E.C.H."/>
            <person name="Morin E."/>
            <person name="Beaudet D."/>
            <person name="Noel J."/>
            <person name="Yildirir G."/>
            <person name="Ndikumana S."/>
            <person name="Charron P."/>
            <person name="St-Onge C."/>
            <person name="Giorgi J."/>
            <person name="Kruger M."/>
            <person name="Marton T."/>
            <person name="Ropars J."/>
            <person name="Grigoriev I.V."/>
            <person name="Hainaut M."/>
            <person name="Henrissat B."/>
            <person name="Roux C."/>
            <person name="Martin F."/>
            <person name="Corradi N."/>
        </authorList>
    </citation>
    <scope>NUCLEOTIDE SEQUENCE [LARGE SCALE GENOMIC DNA]</scope>
    <source>
        <strain evidence="1 2">DAOM 197198</strain>
    </source>
</reference>
<name>A0A2P4QQT4_RHIID</name>